<reference evidence="2" key="1">
    <citation type="submission" date="2019-09" db="EMBL/GenBank/DDBJ databases">
        <title>Organ-specific transcriptomic study of the physiology of the cattle tick, Rhipicephalus microplus.</title>
        <authorList>
            <person name="Tirloni L."/>
            <person name="Braz G."/>
            <person name="Gandara A.C.P."/>
            <person name="Sabadin G.A."/>
            <person name="da Silva R.M."/>
            <person name="Guizzo M.G."/>
            <person name="Machado J.A."/>
            <person name="Costa E.P."/>
            <person name="Gomes H.F."/>
            <person name="Moraes J."/>
            <person name="Mota M.B.S."/>
            <person name="Mesquita R.D."/>
            <person name="Alvarenga P.H."/>
            <person name="Alves F."/>
            <person name="Seixas A."/>
            <person name="da Fonseca R.N."/>
            <person name="Fogaca A."/>
            <person name="Logullo C."/>
            <person name="Tanaka A."/>
            <person name="Daffre S."/>
            <person name="Termignoni C."/>
            <person name="Vaz I.S.Jr."/>
            <person name="Oliveira P.L."/>
            <person name="Ribeiro J.M."/>
        </authorList>
    </citation>
    <scope>NUCLEOTIDE SEQUENCE</scope>
    <source>
        <strain evidence="2">Porto Alegre</strain>
    </source>
</reference>
<organism evidence="2">
    <name type="scientific">Rhipicephalus microplus</name>
    <name type="common">Cattle tick</name>
    <name type="synonym">Boophilus microplus</name>
    <dbReference type="NCBI Taxonomy" id="6941"/>
    <lineage>
        <taxon>Eukaryota</taxon>
        <taxon>Metazoa</taxon>
        <taxon>Ecdysozoa</taxon>
        <taxon>Arthropoda</taxon>
        <taxon>Chelicerata</taxon>
        <taxon>Arachnida</taxon>
        <taxon>Acari</taxon>
        <taxon>Parasitiformes</taxon>
        <taxon>Ixodida</taxon>
        <taxon>Ixodoidea</taxon>
        <taxon>Ixodidae</taxon>
        <taxon>Rhipicephalinae</taxon>
        <taxon>Rhipicephalus</taxon>
        <taxon>Boophilus</taxon>
    </lineage>
</organism>
<name>A0A6M2DA85_RHIMP</name>
<evidence type="ECO:0000313" key="2">
    <source>
        <dbReference type="EMBL" id="NOV42530.1"/>
    </source>
</evidence>
<feature type="signal peptide" evidence="1">
    <location>
        <begin position="1"/>
        <end position="25"/>
    </location>
</feature>
<feature type="chain" id="PRO_5026732603" evidence="1">
    <location>
        <begin position="26"/>
        <end position="145"/>
    </location>
</feature>
<proteinExistence type="predicted"/>
<dbReference type="AlphaFoldDB" id="A0A6M2DA85"/>
<dbReference type="EMBL" id="GHWJ01009793">
    <property type="protein sequence ID" value="NOV42530.1"/>
    <property type="molecule type" value="Transcribed_RNA"/>
</dbReference>
<protein>
    <submittedName>
        <fullName evidence="2">Putative secreted protein</fullName>
    </submittedName>
</protein>
<accession>A0A6M2DA85</accession>
<keyword evidence="1" id="KW-0732">Signal</keyword>
<sequence>MCFSNLACCFLTAFVLLIDLNPSSASLKKKKTFLLCSPSEFFVDKNNNSMRLLHCLSREKKLTTLHNHREVHCPFPGVLLQISTLSSQLYEHIAASCLCHSFSHINMCQGRDEYFLATKKAYCCWWLQTESLQMHLRYNKTSQCS</sequence>
<evidence type="ECO:0000256" key="1">
    <source>
        <dbReference type="SAM" id="SignalP"/>
    </source>
</evidence>